<feature type="domain" description="CCHC-type" evidence="3">
    <location>
        <begin position="792"/>
        <end position="806"/>
    </location>
</feature>
<dbReference type="GO" id="GO:0008270">
    <property type="term" value="F:zinc ion binding"/>
    <property type="evidence" value="ECO:0007669"/>
    <property type="project" value="UniProtKB-KW"/>
</dbReference>
<dbReference type="EMBL" id="OX465081">
    <property type="protein sequence ID" value="CAI9287109.1"/>
    <property type="molecule type" value="Genomic_DNA"/>
</dbReference>
<dbReference type="Proteomes" id="UP001177003">
    <property type="component" value="Chromosome 5"/>
</dbReference>
<feature type="compositionally biased region" description="Basic and acidic residues" evidence="2">
    <location>
        <begin position="248"/>
        <end position="265"/>
    </location>
</feature>
<evidence type="ECO:0000256" key="1">
    <source>
        <dbReference type="PROSITE-ProRule" id="PRU00047"/>
    </source>
</evidence>
<dbReference type="InterPro" id="IPR018289">
    <property type="entry name" value="MULE_transposase_dom"/>
</dbReference>
<dbReference type="InterPro" id="IPR058594">
    <property type="entry name" value="PB1-like_dom_pln"/>
</dbReference>
<dbReference type="GO" id="GO:0003676">
    <property type="term" value="F:nucleic acid binding"/>
    <property type="evidence" value="ECO:0007669"/>
    <property type="project" value="InterPro"/>
</dbReference>
<dbReference type="PROSITE" id="PS50158">
    <property type="entry name" value="ZF_CCHC"/>
    <property type="match status" value="1"/>
</dbReference>
<keyword evidence="5" id="KW-1185">Reference proteome</keyword>
<evidence type="ECO:0000313" key="4">
    <source>
        <dbReference type="EMBL" id="CAI9287109.1"/>
    </source>
</evidence>
<proteinExistence type="predicted"/>
<organism evidence="4 5">
    <name type="scientific">Lactuca saligna</name>
    <name type="common">Willowleaf lettuce</name>
    <dbReference type="NCBI Taxonomy" id="75948"/>
    <lineage>
        <taxon>Eukaryota</taxon>
        <taxon>Viridiplantae</taxon>
        <taxon>Streptophyta</taxon>
        <taxon>Embryophyta</taxon>
        <taxon>Tracheophyta</taxon>
        <taxon>Spermatophyta</taxon>
        <taxon>Magnoliopsida</taxon>
        <taxon>eudicotyledons</taxon>
        <taxon>Gunneridae</taxon>
        <taxon>Pentapetalae</taxon>
        <taxon>asterids</taxon>
        <taxon>campanulids</taxon>
        <taxon>Asterales</taxon>
        <taxon>Asteraceae</taxon>
        <taxon>Cichorioideae</taxon>
        <taxon>Cichorieae</taxon>
        <taxon>Lactucinae</taxon>
        <taxon>Lactuca</taxon>
    </lineage>
</organism>
<evidence type="ECO:0000256" key="2">
    <source>
        <dbReference type="SAM" id="MobiDB-lite"/>
    </source>
</evidence>
<evidence type="ECO:0000259" key="3">
    <source>
        <dbReference type="PROSITE" id="PS50158"/>
    </source>
</evidence>
<reference evidence="4" key="1">
    <citation type="submission" date="2023-04" db="EMBL/GenBank/DDBJ databases">
        <authorList>
            <person name="Vijverberg K."/>
            <person name="Xiong W."/>
            <person name="Schranz E."/>
        </authorList>
    </citation>
    <scope>NUCLEOTIDE SEQUENCE</scope>
</reference>
<dbReference type="InterPro" id="IPR001878">
    <property type="entry name" value="Znf_CCHC"/>
</dbReference>
<gene>
    <name evidence="4" type="ORF">LSALG_LOCUS26494</name>
</gene>
<evidence type="ECO:0000313" key="5">
    <source>
        <dbReference type="Proteomes" id="UP001177003"/>
    </source>
</evidence>
<dbReference type="PANTHER" id="PTHR31973:SF190">
    <property type="entry name" value="MULE TRANSPOSASE DOMAIN-CONTAINING PROTEIN"/>
    <property type="match status" value="1"/>
</dbReference>
<sequence>MVNWRIRQEWEEYDLQSLYADNPCMFSIRLNYGGVFTKFLGRKYIKGKMKYIDGIDSDLFSVHDMDEIMELLGCVEPGKSIYYHFKRPTWDLDFGLYALGCDEDINHFRSYVYEHKVIEVYTEFWETKLHTYQMSPNPAKIKIHEIPESLCRKSLLLTWSNSGDCPSEEAPVFENVEIMDEPPSTLLETTLEQPLVTLSETVESTPAYIPRIESPLTEPMIGSTCPNVDGWDDTFEWCGTPMEQDEPNSEKAGEDSQASKDSHDSDDTEDSEYSQDSDYIVDEDNLLDDPEVDMKNFHLNIDKEVEWVGSFPDDRDEAVEGDEELEVINTEEFVSASSSDEGEASKKRKKIRDLRRAHKNEAAAIKDPFYIHQTFSTAKEVKQQIYLHSIQSRRELDFVKNDKNRIRVVCKGTIPNLGILETGGTSKSNDKVGPSQKKKKVKDGSVHKCPWVLLVSKWKKDINWTVKTYEKQHTCLQTRKIRACNYKFLSEQIVDTVEANPEIPLRALREMLEKKYQLGLSDMKVHRAKTKALESIRGDFAAQYSCLRDYLQEVQSRNPNTTVKFQVQSEPCYASETRVFERVYICLGPLKSGFAAGKRDLLGLDGAFMKGPYHGMILTAVGLDGNNCTYPLAYAVVEAENFNSWTWFLTNLGDDLGLYANSNFTFISDRQKGLLPALEKLFPAAEHRYCLRHLHENMKRKWRGKEFKDCLWKCATCTTIPQFNSAMEELKKLNSEAYDWLNSIPPKHWSRSHFSGRAHCDAVLNNMYQKKKRRRSATEDDGVSTKWKSVTCTKCGNVGHNGRTCKGQSQTGNGTGEGAAGNTTGEGAAGSSGGVQNGVGNKGKSPMLLRICSVVF</sequence>
<dbReference type="AlphaFoldDB" id="A0AA36E8H2"/>
<keyword evidence="1" id="KW-0479">Metal-binding</keyword>
<feature type="compositionally biased region" description="Gly residues" evidence="2">
    <location>
        <begin position="827"/>
        <end position="840"/>
    </location>
</feature>
<name>A0AA36E8H2_LACSI</name>
<protein>
    <recommendedName>
        <fullName evidence="3">CCHC-type domain-containing protein</fullName>
    </recommendedName>
</protein>
<accession>A0AA36E8H2</accession>
<dbReference type="PANTHER" id="PTHR31973">
    <property type="entry name" value="POLYPROTEIN, PUTATIVE-RELATED"/>
    <property type="match status" value="1"/>
</dbReference>
<dbReference type="Pfam" id="PF10551">
    <property type="entry name" value="MULE"/>
    <property type="match status" value="1"/>
</dbReference>
<feature type="region of interest" description="Disordered" evidence="2">
    <location>
        <begin position="235"/>
        <end position="281"/>
    </location>
</feature>
<keyword evidence="1" id="KW-0863">Zinc-finger</keyword>
<keyword evidence="1" id="KW-0862">Zinc</keyword>
<feature type="compositionally biased region" description="Acidic residues" evidence="2">
    <location>
        <begin position="266"/>
        <end position="281"/>
    </location>
</feature>
<feature type="region of interest" description="Disordered" evidence="2">
    <location>
        <begin position="806"/>
        <end position="840"/>
    </location>
</feature>
<dbReference type="Pfam" id="PF26130">
    <property type="entry name" value="PB1-like"/>
    <property type="match status" value="1"/>
</dbReference>